<dbReference type="PANTHER" id="PTHR10953:SF162">
    <property type="entry name" value="SUMO-ACTIVATING ENZYME SUBUNIT 1"/>
    <property type="match status" value="1"/>
</dbReference>
<gene>
    <name evidence="2" type="ORF">M422DRAFT_785159</name>
</gene>
<dbReference type="InterPro" id="IPR035985">
    <property type="entry name" value="Ubiquitin-activating_enz"/>
</dbReference>
<accession>A0A0C9UMY9</accession>
<dbReference type="AlphaFoldDB" id="A0A0C9UMY9"/>
<evidence type="ECO:0000313" key="3">
    <source>
        <dbReference type="Proteomes" id="UP000054279"/>
    </source>
</evidence>
<proteinExistence type="predicted"/>
<evidence type="ECO:0000259" key="1">
    <source>
        <dbReference type="Pfam" id="PF00899"/>
    </source>
</evidence>
<name>A0A0C9UMY9_SPHS4</name>
<dbReference type="InterPro" id="IPR045886">
    <property type="entry name" value="ThiF/MoeB/HesA"/>
</dbReference>
<sequence length="336" mass="36945">MDATHENGTVQQNITEDEAALYDRQIRLWGLEAQQRMRNGTICMINLKGVATEVIKNIVLAGIGRLIVVDSSDVKEEDLGAGFFFREEDVGNKRVDAARSRIESLNPLVAVETISDVDSLDWDAVVKRCDIVCLTDGSSKDIAAYDERCRKHNKPFYAGGSYGLSGYIFCDLLAHEYLAPDRTVSSDQAKTIKHRVQYPSLPEALQHKWQSLTKRQARHQNVELVFSIFTLWEYQKKHDTLPSASTPVEELESIAGSLISAAGIKPQILSIIPASQLQPLAATSQHEFSPVCAVLGGLMGQDILKALGGRDPPIANFFVFDGMIGSGAVSRLSMPL</sequence>
<dbReference type="GO" id="GO:0005737">
    <property type="term" value="C:cytoplasm"/>
    <property type="evidence" value="ECO:0007669"/>
    <property type="project" value="TreeGrafter"/>
</dbReference>
<dbReference type="GO" id="GO:0016925">
    <property type="term" value="P:protein sumoylation"/>
    <property type="evidence" value="ECO:0007669"/>
    <property type="project" value="TreeGrafter"/>
</dbReference>
<protein>
    <recommendedName>
        <fullName evidence="1">THIF-type NAD/FAD binding fold domain-containing protein</fullName>
    </recommendedName>
</protein>
<keyword evidence="3" id="KW-1185">Reference proteome</keyword>
<feature type="domain" description="THIF-type NAD/FAD binding fold" evidence="1">
    <location>
        <begin position="22"/>
        <end position="323"/>
    </location>
</feature>
<evidence type="ECO:0000313" key="2">
    <source>
        <dbReference type="EMBL" id="KIJ26665.1"/>
    </source>
</evidence>
<dbReference type="EMBL" id="KN837361">
    <property type="protein sequence ID" value="KIJ26665.1"/>
    <property type="molecule type" value="Genomic_DNA"/>
</dbReference>
<organism evidence="2 3">
    <name type="scientific">Sphaerobolus stellatus (strain SS14)</name>
    <dbReference type="NCBI Taxonomy" id="990650"/>
    <lineage>
        <taxon>Eukaryota</taxon>
        <taxon>Fungi</taxon>
        <taxon>Dikarya</taxon>
        <taxon>Basidiomycota</taxon>
        <taxon>Agaricomycotina</taxon>
        <taxon>Agaricomycetes</taxon>
        <taxon>Phallomycetidae</taxon>
        <taxon>Geastrales</taxon>
        <taxon>Sphaerobolaceae</taxon>
        <taxon>Sphaerobolus</taxon>
    </lineage>
</organism>
<dbReference type="HOGENOM" id="CLU_002556_4_1_1"/>
<dbReference type="InterPro" id="IPR000594">
    <property type="entry name" value="ThiF_NAD_FAD-bd"/>
</dbReference>
<reference evidence="2 3" key="1">
    <citation type="submission" date="2014-06" db="EMBL/GenBank/DDBJ databases">
        <title>Evolutionary Origins and Diversification of the Mycorrhizal Mutualists.</title>
        <authorList>
            <consortium name="DOE Joint Genome Institute"/>
            <consortium name="Mycorrhizal Genomics Consortium"/>
            <person name="Kohler A."/>
            <person name="Kuo A."/>
            <person name="Nagy L.G."/>
            <person name="Floudas D."/>
            <person name="Copeland A."/>
            <person name="Barry K.W."/>
            <person name="Cichocki N."/>
            <person name="Veneault-Fourrey C."/>
            <person name="LaButti K."/>
            <person name="Lindquist E.A."/>
            <person name="Lipzen A."/>
            <person name="Lundell T."/>
            <person name="Morin E."/>
            <person name="Murat C."/>
            <person name="Riley R."/>
            <person name="Ohm R."/>
            <person name="Sun H."/>
            <person name="Tunlid A."/>
            <person name="Henrissat B."/>
            <person name="Grigoriev I.V."/>
            <person name="Hibbett D.S."/>
            <person name="Martin F."/>
        </authorList>
    </citation>
    <scope>NUCLEOTIDE SEQUENCE [LARGE SCALE GENOMIC DNA]</scope>
    <source>
        <strain evidence="2 3">SS14</strain>
    </source>
</reference>
<dbReference type="PANTHER" id="PTHR10953">
    <property type="entry name" value="UBIQUITIN-ACTIVATING ENZYME E1"/>
    <property type="match status" value="1"/>
</dbReference>
<dbReference type="OrthoDB" id="1708823at2759"/>
<dbReference type="GO" id="GO:0019948">
    <property type="term" value="F:SUMO activating enzyme activity"/>
    <property type="evidence" value="ECO:0007669"/>
    <property type="project" value="TreeGrafter"/>
</dbReference>
<dbReference type="Pfam" id="PF00899">
    <property type="entry name" value="ThiF"/>
    <property type="match status" value="1"/>
</dbReference>
<dbReference type="GO" id="GO:0031510">
    <property type="term" value="C:SUMO activating enzyme complex"/>
    <property type="evidence" value="ECO:0007669"/>
    <property type="project" value="TreeGrafter"/>
</dbReference>
<dbReference type="Gene3D" id="3.40.50.720">
    <property type="entry name" value="NAD(P)-binding Rossmann-like Domain"/>
    <property type="match status" value="1"/>
</dbReference>
<dbReference type="SUPFAM" id="SSF69572">
    <property type="entry name" value="Activating enzymes of the ubiquitin-like proteins"/>
    <property type="match status" value="1"/>
</dbReference>
<dbReference type="Proteomes" id="UP000054279">
    <property type="component" value="Unassembled WGS sequence"/>
</dbReference>